<keyword evidence="4 10" id="KW-1133">Transmembrane helix</keyword>
<gene>
    <name evidence="12" type="ORF">PLEPLA_LOCUS44730</name>
</gene>
<evidence type="ECO:0000256" key="1">
    <source>
        <dbReference type="ARBA" id="ARBA00004651"/>
    </source>
</evidence>
<feature type="domain" description="G-protein coupled receptors family 1 profile" evidence="11">
    <location>
        <begin position="654"/>
        <end position="746"/>
    </location>
</feature>
<keyword evidence="7" id="KW-0675">Receptor</keyword>
<feature type="transmembrane region" description="Helical" evidence="10">
    <location>
        <begin position="255"/>
        <end position="278"/>
    </location>
</feature>
<dbReference type="SUPFAM" id="SSF81321">
    <property type="entry name" value="Family A G protein-coupled receptor-like"/>
    <property type="match status" value="2"/>
</dbReference>
<comment type="caution">
    <text evidence="12">The sequence shown here is derived from an EMBL/GenBank/DDBJ whole genome shotgun (WGS) entry which is preliminary data.</text>
</comment>
<reference evidence="12" key="1">
    <citation type="submission" date="2020-03" db="EMBL/GenBank/DDBJ databases">
        <authorList>
            <person name="Weist P."/>
        </authorList>
    </citation>
    <scope>NUCLEOTIDE SEQUENCE</scope>
</reference>
<evidence type="ECO:0000256" key="3">
    <source>
        <dbReference type="ARBA" id="ARBA00022692"/>
    </source>
</evidence>
<dbReference type="Gene3D" id="1.20.1070.10">
    <property type="entry name" value="Rhodopsin 7-helix transmembrane proteins"/>
    <property type="match status" value="2"/>
</dbReference>
<feature type="compositionally biased region" description="Basic and acidic residues" evidence="9">
    <location>
        <begin position="284"/>
        <end position="324"/>
    </location>
</feature>
<evidence type="ECO:0000259" key="11">
    <source>
        <dbReference type="PROSITE" id="PS50262"/>
    </source>
</evidence>
<organism evidence="12 13">
    <name type="scientific">Pleuronectes platessa</name>
    <name type="common">European plaice</name>
    <dbReference type="NCBI Taxonomy" id="8262"/>
    <lineage>
        <taxon>Eukaryota</taxon>
        <taxon>Metazoa</taxon>
        <taxon>Chordata</taxon>
        <taxon>Craniata</taxon>
        <taxon>Vertebrata</taxon>
        <taxon>Euteleostomi</taxon>
        <taxon>Actinopterygii</taxon>
        <taxon>Neopterygii</taxon>
        <taxon>Teleostei</taxon>
        <taxon>Neoteleostei</taxon>
        <taxon>Acanthomorphata</taxon>
        <taxon>Carangaria</taxon>
        <taxon>Pleuronectiformes</taxon>
        <taxon>Pleuronectoidei</taxon>
        <taxon>Pleuronectidae</taxon>
        <taxon>Pleuronectes</taxon>
    </lineage>
</organism>
<dbReference type="EMBL" id="CADEAL010004318">
    <property type="protein sequence ID" value="CAB1456932.1"/>
    <property type="molecule type" value="Genomic_DNA"/>
</dbReference>
<dbReference type="PROSITE" id="PS50262">
    <property type="entry name" value="G_PROTEIN_RECEP_F1_2"/>
    <property type="match status" value="2"/>
</dbReference>
<keyword evidence="3 10" id="KW-0812">Transmembrane</keyword>
<feature type="transmembrane region" description="Helical" evidence="10">
    <location>
        <begin position="77"/>
        <end position="99"/>
    </location>
</feature>
<evidence type="ECO:0000313" key="13">
    <source>
        <dbReference type="Proteomes" id="UP001153269"/>
    </source>
</evidence>
<feature type="transmembrane region" description="Helical" evidence="10">
    <location>
        <begin position="335"/>
        <end position="360"/>
    </location>
</feature>
<evidence type="ECO:0000256" key="4">
    <source>
        <dbReference type="ARBA" id="ARBA00022989"/>
    </source>
</evidence>
<dbReference type="GO" id="GO:0005886">
    <property type="term" value="C:plasma membrane"/>
    <property type="evidence" value="ECO:0007669"/>
    <property type="project" value="UniProtKB-SubCell"/>
</dbReference>
<evidence type="ECO:0000256" key="6">
    <source>
        <dbReference type="ARBA" id="ARBA00023136"/>
    </source>
</evidence>
<evidence type="ECO:0000256" key="9">
    <source>
        <dbReference type="SAM" id="MobiDB-lite"/>
    </source>
</evidence>
<evidence type="ECO:0000256" key="8">
    <source>
        <dbReference type="ARBA" id="ARBA00023224"/>
    </source>
</evidence>
<keyword evidence="5" id="KW-0297">G-protein coupled receptor</keyword>
<keyword evidence="13" id="KW-1185">Reference proteome</keyword>
<feature type="region of interest" description="Disordered" evidence="9">
    <location>
        <begin position="284"/>
        <end position="330"/>
    </location>
</feature>
<dbReference type="CDD" id="cd00637">
    <property type="entry name" value="7tm_classA_rhodopsin-like"/>
    <property type="match status" value="1"/>
</dbReference>
<dbReference type="PANTHER" id="PTHR24228">
    <property type="entry name" value="B2 BRADYKININ RECEPTOR/ANGIOTENSIN II RECEPTOR"/>
    <property type="match status" value="1"/>
</dbReference>
<keyword evidence="2" id="KW-1003">Cell membrane</keyword>
<evidence type="ECO:0000256" key="5">
    <source>
        <dbReference type="ARBA" id="ARBA00023040"/>
    </source>
</evidence>
<name>A0A9N7ZBH0_PLEPL</name>
<feature type="transmembrane region" description="Helical" evidence="10">
    <location>
        <begin position="32"/>
        <end position="56"/>
    </location>
</feature>
<dbReference type="PANTHER" id="PTHR24228:SF59">
    <property type="entry name" value="NEUROPEPTIDE RECEPTOR 15"/>
    <property type="match status" value="1"/>
</dbReference>
<evidence type="ECO:0000256" key="2">
    <source>
        <dbReference type="ARBA" id="ARBA00022475"/>
    </source>
</evidence>
<dbReference type="Proteomes" id="UP001153269">
    <property type="component" value="Unassembled WGS sequence"/>
</dbReference>
<accession>A0A9N7ZBH0</accession>
<feature type="transmembrane region" description="Helical" evidence="10">
    <location>
        <begin position="105"/>
        <end position="127"/>
    </location>
</feature>
<evidence type="ECO:0000313" key="12">
    <source>
        <dbReference type="EMBL" id="CAB1456932.1"/>
    </source>
</evidence>
<keyword evidence="6 10" id="KW-0472">Membrane</keyword>
<feature type="domain" description="G-protein coupled receptors family 1 profile" evidence="11">
    <location>
        <begin position="51"/>
        <end position="391"/>
    </location>
</feature>
<keyword evidence="8" id="KW-0807">Transducer</keyword>
<proteinExistence type="predicted"/>
<feature type="transmembrane region" description="Helical" evidence="10">
    <location>
        <begin position="230"/>
        <end position="249"/>
    </location>
</feature>
<dbReference type="GO" id="GO:0004930">
    <property type="term" value="F:G protein-coupled receptor activity"/>
    <property type="evidence" value="ECO:0007669"/>
    <property type="project" value="UniProtKB-KW"/>
</dbReference>
<protein>
    <recommendedName>
        <fullName evidence="11">G-protein coupled receptors family 1 profile domain-containing protein</fullName>
    </recommendedName>
</protein>
<evidence type="ECO:0000256" key="10">
    <source>
        <dbReference type="SAM" id="Phobius"/>
    </source>
</evidence>
<dbReference type="AlphaFoldDB" id="A0A9N7ZBH0"/>
<sequence>MTDSSLNSSSSTSVYYWEECDPHHDESGGASAGFLILLTTHVFEFIVGAPSNFWLICHILRKRSKGCSVLPADFFPLNLAFAQFSFHLVIPVFLINHFLWRSVSFWIPVMNSMVLGLKPALLCMVCVERYMAVVRPLDYLRSIPPYLPTTFPTSSILQPLLASHSPYLHPSLPASILLYLHCSITPYILTSLSLPHPFSPPTYLHTSLPIPIFPYLPTDRGRFKAANYRWGCLGASWCIFILMASAILLEPSGKAVCVGFLPVLVIGTFCSVCILRTLKRPPPGDREMAEGNKGAEKRNAEKQEKSREKEVKAREVGRKSDPSGKGDMNSQKKKAFTTVVTIQAVLMLNYLPYVVCLPLYEVVPARVLKCQYQAMALAAAASCSYLQPLLYLHRLGRLPVHEITTRLRHRPGNTEGPMKSLKKVVTGMGRISNDLACSLTGPGVEQVYESRQWRQRTRRCRRKNILCWPFLMVEVMFSAHLRSCAIIVPRNLKDSTVLTGESHRAASSPLEINPNRVVSSANFRSLTEGWLEEVSDPPAGGLRHAQLGQLFTEKSWGDGVEFGAKVHKQDPGISVGGVEVLEDVLNQSEACPQRHCPSLFACSMTDSTLNSSSSPSWYYWEECDPYHDESGGASAGFLILLTTHVFEFLVGIPSNLWLICHILRKRSKGSSVLSADFFPLNLAFAQCSYHLVVPVFLINHFLWRSYYVSYMNPVMTSMVLGMKPMLLCMVGVERYMAVVRPLVYLR</sequence>
<dbReference type="InterPro" id="IPR017452">
    <property type="entry name" value="GPCR_Rhodpsn_7TM"/>
</dbReference>
<evidence type="ECO:0000256" key="7">
    <source>
        <dbReference type="ARBA" id="ARBA00023170"/>
    </source>
</evidence>
<comment type="subcellular location">
    <subcellularLocation>
        <location evidence="1">Cell membrane</location>
        <topology evidence="1">Multi-pass membrane protein</topology>
    </subcellularLocation>
</comment>